<accession>A0A1W0WZK1</accession>
<dbReference type="OrthoDB" id="10665580at2759"/>
<feature type="coiled-coil region" evidence="1">
    <location>
        <begin position="189"/>
        <end position="257"/>
    </location>
</feature>
<name>A0A1W0WZK1_HYPEX</name>
<feature type="region of interest" description="Disordered" evidence="2">
    <location>
        <begin position="563"/>
        <end position="659"/>
    </location>
</feature>
<gene>
    <name evidence="3" type="ORF">BV898_05447</name>
</gene>
<feature type="compositionally biased region" description="Polar residues" evidence="2">
    <location>
        <begin position="68"/>
        <end position="81"/>
    </location>
</feature>
<dbReference type="Proteomes" id="UP000192578">
    <property type="component" value="Unassembled WGS sequence"/>
</dbReference>
<feature type="compositionally biased region" description="Low complexity" evidence="2">
    <location>
        <begin position="338"/>
        <end position="357"/>
    </location>
</feature>
<sequence length="659" mass="69455">MLRVASGVQRRLTSVPAALNDNLTMTSENDDGDGDVDMRDVSGKGAGVEDNNGGGRPTRAAAAAAANLSDQEPQSSGSTKKGPTYSPHVQMLKPKNSVVAADNDAADTSFGASSVVSESETNQPSSSGNAHYPSTNGGSSGGQASTPARAASRGGGGDSTVFGTFRSSIPQEVFEKIKERITASREREKQSVAKQILRKEEEKRKLAREQDKEDLEATIRTVRENIRGAKQKRQLIYNQLKQKLNTEEGLKKQLATRDRGREMSNHVIHHSYPNAMSLISQTNPSMRPRLMQSYPPINLPMNAIMQQQQQHQSNPHLDTLAPNQSKRQRSVSPGGQIPGPNSNHSSGSSRLMDSGMSHGRGGGGHLQPPPNKMARPGAQTTPDTHGGPSQSSRMSGIKSPNKGSTPVHGHNNQGSSGGGGSSQQLQQQPVTMAGPFAVAPYGSALGNQVLCLINPNMVGAAANSQPQFINPAFLQKPEHLAALTQQQQQAIMAQQLHAMGQMGQMPPEYIRHAMQQMSENQQRSSMTNEQANVALYRQYQAALQQQQGGGGGMAQPQILLRPGMQMPQDLGGGGSNSQNRSSHGGGSNAPGSGPHSDRDRGGVGGGQNSDHGSQRVGGITSGQPVFGHTLAHPYGMASGGAAVSNRESGGSYPRTGASS</sequence>
<dbReference type="EMBL" id="MTYJ01000029">
    <property type="protein sequence ID" value="OQV20629.1"/>
    <property type="molecule type" value="Genomic_DNA"/>
</dbReference>
<keyword evidence="1" id="KW-0175">Coiled coil</keyword>
<comment type="caution">
    <text evidence="3">The sequence shown here is derived from an EMBL/GenBank/DDBJ whole genome shotgun (WGS) entry which is preliminary data.</text>
</comment>
<evidence type="ECO:0000313" key="4">
    <source>
        <dbReference type="Proteomes" id="UP000192578"/>
    </source>
</evidence>
<reference evidence="4" key="1">
    <citation type="submission" date="2017-01" db="EMBL/GenBank/DDBJ databases">
        <title>Comparative genomics of anhydrobiosis in the tardigrade Hypsibius dujardini.</title>
        <authorList>
            <person name="Yoshida Y."/>
            <person name="Koutsovoulos G."/>
            <person name="Laetsch D."/>
            <person name="Stevens L."/>
            <person name="Kumar S."/>
            <person name="Horikawa D."/>
            <person name="Ishino K."/>
            <person name="Komine S."/>
            <person name="Tomita M."/>
            <person name="Blaxter M."/>
            <person name="Arakawa K."/>
        </authorList>
    </citation>
    <scope>NUCLEOTIDE SEQUENCE [LARGE SCALE GENOMIC DNA]</scope>
    <source>
        <strain evidence="4">Z151</strain>
    </source>
</reference>
<organism evidence="3 4">
    <name type="scientific">Hypsibius exemplaris</name>
    <name type="common">Freshwater tardigrade</name>
    <dbReference type="NCBI Taxonomy" id="2072580"/>
    <lineage>
        <taxon>Eukaryota</taxon>
        <taxon>Metazoa</taxon>
        <taxon>Ecdysozoa</taxon>
        <taxon>Tardigrada</taxon>
        <taxon>Eutardigrada</taxon>
        <taxon>Parachela</taxon>
        <taxon>Hypsibioidea</taxon>
        <taxon>Hypsibiidae</taxon>
        <taxon>Hypsibius</taxon>
    </lineage>
</organism>
<evidence type="ECO:0000256" key="1">
    <source>
        <dbReference type="SAM" id="Coils"/>
    </source>
</evidence>
<dbReference type="AlphaFoldDB" id="A0A1W0WZK1"/>
<dbReference type="CDD" id="cd22249">
    <property type="entry name" value="UDM1_RNF168_RNF169-like"/>
    <property type="match status" value="1"/>
</dbReference>
<proteinExistence type="predicted"/>
<feature type="region of interest" description="Disordered" evidence="2">
    <location>
        <begin position="110"/>
        <end position="164"/>
    </location>
</feature>
<evidence type="ECO:0000313" key="3">
    <source>
        <dbReference type="EMBL" id="OQV20629.1"/>
    </source>
</evidence>
<feature type="region of interest" description="Disordered" evidence="2">
    <location>
        <begin position="306"/>
        <end position="427"/>
    </location>
</feature>
<feature type="region of interest" description="Disordered" evidence="2">
    <location>
        <begin position="19"/>
        <end position="89"/>
    </location>
</feature>
<keyword evidence="4" id="KW-1185">Reference proteome</keyword>
<evidence type="ECO:0000256" key="2">
    <source>
        <dbReference type="SAM" id="MobiDB-lite"/>
    </source>
</evidence>
<feature type="compositionally biased region" description="Polar residues" evidence="2">
    <location>
        <begin position="110"/>
        <end position="137"/>
    </location>
</feature>
<feature type="compositionally biased region" description="Polar residues" evidence="2">
    <location>
        <begin position="378"/>
        <end position="394"/>
    </location>
</feature>
<protein>
    <submittedName>
        <fullName evidence="3">Uncharacterized protein</fullName>
    </submittedName>
</protein>
<feature type="compositionally biased region" description="Polar residues" evidence="2">
    <location>
        <begin position="313"/>
        <end position="333"/>
    </location>
</feature>